<evidence type="ECO:0000313" key="4">
    <source>
        <dbReference type="Proteomes" id="UP000326924"/>
    </source>
</evidence>
<dbReference type="InParanoid" id="A0A5J5F2E1"/>
<evidence type="ECO:0000256" key="1">
    <source>
        <dbReference type="SAM" id="MobiDB-lite"/>
    </source>
</evidence>
<feature type="compositionally biased region" description="Low complexity" evidence="1">
    <location>
        <begin position="134"/>
        <end position="160"/>
    </location>
</feature>
<feature type="chain" id="PRO_5023932887" evidence="2">
    <location>
        <begin position="18"/>
        <end position="266"/>
    </location>
</feature>
<dbReference type="AlphaFoldDB" id="A0A5J5F2E1"/>
<evidence type="ECO:0000256" key="2">
    <source>
        <dbReference type="SAM" id="SignalP"/>
    </source>
</evidence>
<dbReference type="EMBL" id="VXIS01000046">
    <property type="protein sequence ID" value="KAA8910426.1"/>
    <property type="molecule type" value="Genomic_DNA"/>
</dbReference>
<protein>
    <submittedName>
        <fullName evidence="3">Uncharacterized protein</fullName>
    </submittedName>
</protein>
<accession>A0A5J5F2E1</accession>
<sequence>MLSIKLFVAAFIAAVSASGHDLNRHIRYSNYGHSNYGHGNNTISARPMGTGIGTGAPIESIVVPTTYTTATTNYVTVTYTLGNGAVKTATVTKTVQFSTTSFETQYLSTASVDSSAPGTTTVFHYVPRPKDHSSSSSERGTKTSTISERSTSTSTTTVTRTIPDTAYTSVTIAPEEHSSTRHVLTVTEHVTETSIMVVTTTVYPTTTTSRIVPEQYTSRASPLPPYANYTISTTVEDGKTRTTTLWTTITTTIPVVPTGTGMPVTY</sequence>
<dbReference type="Proteomes" id="UP000326924">
    <property type="component" value="Unassembled WGS sequence"/>
</dbReference>
<organism evidence="3 4">
    <name type="scientific">Sphaerosporella brunnea</name>
    <dbReference type="NCBI Taxonomy" id="1250544"/>
    <lineage>
        <taxon>Eukaryota</taxon>
        <taxon>Fungi</taxon>
        <taxon>Dikarya</taxon>
        <taxon>Ascomycota</taxon>
        <taxon>Pezizomycotina</taxon>
        <taxon>Pezizomycetes</taxon>
        <taxon>Pezizales</taxon>
        <taxon>Pyronemataceae</taxon>
        <taxon>Sphaerosporella</taxon>
    </lineage>
</organism>
<gene>
    <name evidence="3" type="ORF">FN846DRAFT_541941</name>
</gene>
<feature type="region of interest" description="Disordered" evidence="1">
    <location>
        <begin position="125"/>
        <end position="160"/>
    </location>
</feature>
<reference evidence="3 4" key="1">
    <citation type="submission" date="2019-09" db="EMBL/GenBank/DDBJ databases">
        <title>Draft genome of the ectomycorrhizal ascomycete Sphaerosporella brunnea.</title>
        <authorList>
            <consortium name="DOE Joint Genome Institute"/>
            <person name="Benucci G.M."/>
            <person name="Marozzi G."/>
            <person name="Antonielli L."/>
            <person name="Sanchez S."/>
            <person name="Marco P."/>
            <person name="Wang X."/>
            <person name="Falini L.B."/>
            <person name="Barry K."/>
            <person name="Haridas S."/>
            <person name="Lipzen A."/>
            <person name="Labutti K."/>
            <person name="Grigoriev I.V."/>
            <person name="Murat C."/>
            <person name="Martin F."/>
            <person name="Albertini E."/>
            <person name="Donnini D."/>
            <person name="Bonito G."/>
        </authorList>
    </citation>
    <scope>NUCLEOTIDE SEQUENCE [LARGE SCALE GENOMIC DNA]</scope>
    <source>
        <strain evidence="3 4">Sb_GMNB300</strain>
    </source>
</reference>
<comment type="caution">
    <text evidence="3">The sequence shown here is derived from an EMBL/GenBank/DDBJ whole genome shotgun (WGS) entry which is preliminary data.</text>
</comment>
<evidence type="ECO:0000313" key="3">
    <source>
        <dbReference type="EMBL" id="KAA8910426.1"/>
    </source>
</evidence>
<name>A0A5J5F2E1_9PEZI</name>
<feature type="signal peptide" evidence="2">
    <location>
        <begin position="1"/>
        <end position="17"/>
    </location>
</feature>
<proteinExistence type="predicted"/>
<keyword evidence="2" id="KW-0732">Signal</keyword>
<keyword evidence="4" id="KW-1185">Reference proteome</keyword>